<dbReference type="GO" id="GO:0009253">
    <property type="term" value="P:peptidoglycan catabolic process"/>
    <property type="evidence" value="ECO:0007669"/>
    <property type="project" value="InterPro"/>
</dbReference>
<dbReference type="Proteomes" id="UP000546252">
    <property type="component" value="Unassembled WGS sequence"/>
</dbReference>
<dbReference type="PANTHER" id="PTHR30417">
    <property type="entry name" value="N-ACETYLMURAMOYL-L-ALANINE AMIDASE AMID"/>
    <property type="match status" value="1"/>
</dbReference>
<evidence type="ECO:0000256" key="2">
    <source>
        <dbReference type="ARBA" id="ARBA00011901"/>
    </source>
</evidence>
<keyword evidence="8" id="KW-1185">Reference proteome</keyword>
<dbReference type="GO" id="GO:0008745">
    <property type="term" value="F:N-acetylmuramoyl-L-alanine amidase activity"/>
    <property type="evidence" value="ECO:0007669"/>
    <property type="project" value="UniProtKB-EC"/>
</dbReference>
<evidence type="ECO:0000313" key="8">
    <source>
        <dbReference type="Proteomes" id="UP000054023"/>
    </source>
</evidence>
<dbReference type="PANTHER" id="PTHR30417:SF1">
    <property type="entry name" value="N-ACETYLMURAMOYL-L-ALANINE AMIDASE AMID"/>
    <property type="match status" value="1"/>
</dbReference>
<dbReference type="CDD" id="cd06583">
    <property type="entry name" value="PGRP"/>
    <property type="match status" value="1"/>
</dbReference>
<dbReference type="SMART" id="SM00644">
    <property type="entry name" value="Ami_2"/>
    <property type="match status" value="1"/>
</dbReference>
<reference evidence="7 9" key="3">
    <citation type="submission" date="2020-08" db="EMBL/GenBank/DDBJ databases">
        <title>Sequencing the genomes of 1000 actinobacteria strains.</title>
        <authorList>
            <person name="Klenk H.-P."/>
        </authorList>
    </citation>
    <scope>NUCLEOTIDE SEQUENCE [LARGE SCALE GENOMIC DNA]</scope>
    <source>
        <strain evidence="7 9">DSM 19081</strain>
    </source>
</reference>
<dbReference type="InterPro" id="IPR036505">
    <property type="entry name" value="Amidase/PGRP_sf"/>
</dbReference>
<comment type="catalytic activity">
    <reaction evidence="1">
        <text>Hydrolyzes the link between N-acetylmuramoyl residues and L-amino acid residues in certain cell-wall glycopeptides.</text>
        <dbReference type="EC" id="3.5.1.28"/>
    </reaction>
</comment>
<dbReference type="OrthoDB" id="9758772at2"/>
<evidence type="ECO:0000256" key="4">
    <source>
        <dbReference type="ARBA" id="ARBA00023316"/>
    </source>
</evidence>
<evidence type="ECO:0000313" key="7">
    <source>
        <dbReference type="EMBL" id="MBA8920319.1"/>
    </source>
</evidence>
<dbReference type="GO" id="GO:0009254">
    <property type="term" value="P:peptidoglycan turnover"/>
    <property type="evidence" value="ECO:0007669"/>
    <property type="project" value="TreeGrafter"/>
</dbReference>
<dbReference type="InterPro" id="IPR051206">
    <property type="entry name" value="NAMLAA_amidase_2"/>
</dbReference>
<name>A0A0W8IJT8_9MICC</name>
<keyword evidence="3" id="KW-0378">Hydrolase</keyword>
<feature type="domain" description="N-acetylmuramoyl-L-alanine amidase" evidence="5">
    <location>
        <begin position="10"/>
        <end position="134"/>
    </location>
</feature>
<evidence type="ECO:0000259" key="5">
    <source>
        <dbReference type="SMART" id="SM00644"/>
    </source>
</evidence>
<evidence type="ECO:0000313" key="9">
    <source>
        <dbReference type="Proteomes" id="UP000546252"/>
    </source>
</evidence>
<dbReference type="EMBL" id="LQBM01000001">
    <property type="protein sequence ID" value="KUG60204.1"/>
    <property type="molecule type" value="Genomic_DNA"/>
</dbReference>
<keyword evidence="4" id="KW-0961">Cell wall biogenesis/degradation</keyword>
<gene>
    <name evidence="6" type="ORF">AVL63_07225</name>
    <name evidence="7" type="ORF">HNR24_000252</name>
</gene>
<dbReference type="EC" id="3.5.1.28" evidence="2"/>
<reference evidence="6" key="2">
    <citation type="submission" date="2015-12" db="EMBL/GenBank/DDBJ databases">
        <authorList>
            <person name="Shamseldin A."/>
            <person name="Moawad H."/>
            <person name="Abd El-Rahim W.M."/>
            <person name="Sadowsky M.J."/>
        </authorList>
    </citation>
    <scope>NUCLEOTIDE SEQUENCE [LARGE SCALE GENOMIC DNA]</scope>
    <source>
        <strain evidence="6">CD08_7</strain>
    </source>
</reference>
<dbReference type="SUPFAM" id="SSF55846">
    <property type="entry name" value="N-acetylmuramoyl-L-alanine amidase-like"/>
    <property type="match status" value="1"/>
</dbReference>
<dbReference type="InterPro" id="IPR002502">
    <property type="entry name" value="Amidase_domain"/>
</dbReference>
<dbReference type="GO" id="GO:0071555">
    <property type="term" value="P:cell wall organization"/>
    <property type="evidence" value="ECO:0007669"/>
    <property type="project" value="UniProtKB-KW"/>
</dbReference>
<evidence type="ECO:0000256" key="3">
    <source>
        <dbReference type="ARBA" id="ARBA00022801"/>
    </source>
</evidence>
<dbReference type="EMBL" id="JACJIH010000001">
    <property type="protein sequence ID" value="MBA8920319.1"/>
    <property type="molecule type" value="Genomic_DNA"/>
</dbReference>
<reference evidence="8" key="1">
    <citation type="submission" date="2015-12" db="EMBL/GenBank/DDBJ databases">
        <authorList>
            <person name="Nair G.R."/>
            <person name="Kaur G."/>
            <person name="Mayilraj S."/>
        </authorList>
    </citation>
    <scope>NUCLEOTIDE SEQUENCE [LARGE SCALE GENOMIC DNA]</scope>
    <source>
        <strain evidence="8">CD08_7</strain>
    </source>
</reference>
<proteinExistence type="predicted"/>
<comment type="caution">
    <text evidence="6">The sequence shown here is derived from an EMBL/GenBank/DDBJ whole genome shotgun (WGS) entry which is preliminary data.</text>
</comment>
<dbReference type="AlphaFoldDB" id="A0A0W8IJT8"/>
<evidence type="ECO:0000313" key="6">
    <source>
        <dbReference type="EMBL" id="KUG60204.1"/>
    </source>
</evidence>
<accession>A0A0W8IJT8</accession>
<dbReference type="STRING" id="317018.AVL63_07225"/>
<dbReference type="Gene3D" id="3.40.80.10">
    <property type="entry name" value="Peptidoglycan recognition protein-like"/>
    <property type="match status" value="1"/>
</dbReference>
<dbReference type="Proteomes" id="UP000054023">
    <property type="component" value="Unassembled WGS sequence"/>
</dbReference>
<evidence type="ECO:0000256" key="1">
    <source>
        <dbReference type="ARBA" id="ARBA00001561"/>
    </source>
</evidence>
<dbReference type="RefSeq" id="WP_058887189.1">
    <property type="nucleotide sequence ID" value="NZ_BAAAKT010000001.1"/>
</dbReference>
<protein>
    <recommendedName>
        <fullName evidence="2">N-acetylmuramoyl-L-alanine amidase</fullName>
        <ecNumber evidence="2">3.5.1.28</ecNumber>
    </recommendedName>
</protein>
<sequence>MSQNVIWKTSPNFSTGRGGTAVDRIVIHYIVGTLAACDATFLNPASQVSAHYGIGEGRIHQYVSVHNTAWHSGNFAFNQRSIGIEHSADPNRAPTTQTLNMSIERCVTLCRQFNLNPLTAIVPHESVVPTACPGTVDWEYIRDRTAARM</sequence>
<organism evidence="6 8">
    <name type="scientific">Nesterenkonia jeotgali</name>
    <dbReference type="NCBI Taxonomy" id="317018"/>
    <lineage>
        <taxon>Bacteria</taxon>
        <taxon>Bacillati</taxon>
        <taxon>Actinomycetota</taxon>
        <taxon>Actinomycetes</taxon>
        <taxon>Micrococcales</taxon>
        <taxon>Micrococcaceae</taxon>
        <taxon>Nesterenkonia</taxon>
    </lineage>
</organism>
<dbReference type="Pfam" id="PF01510">
    <property type="entry name" value="Amidase_2"/>
    <property type="match status" value="1"/>
</dbReference>